<dbReference type="Pfam" id="PF01925">
    <property type="entry name" value="TauE"/>
    <property type="match status" value="1"/>
</dbReference>
<comment type="similarity">
    <text evidence="2 6">Belongs to the 4-toluene sulfonate uptake permease (TSUP) (TC 2.A.102) family.</text>
</comment>
<evidence type="ECO:0000256" key="2">
    <source>
        <dbReference type="ARBA" id="ARBA00009142"/>
    </source>
</evidence>
<evidence type="ECO:0000256" key="3">
    <source>
        <dbReference type="ARBA" id="ARBA00022692"/>
    </source>
</evidence>
<protein>
    <recommendedName>
        <fullName evidence="6">Probable membrane transporter protein</fullName>
    </recommendedName>
</protein>
<name>A0A1C7FCR8_9VIBR</name>
<accession>A0A1C7FCR8</accession>
<evidence type="ECO:0000256" key="4">
    <source>
        <dbReference type="ARBA" id="ARBA00022989"/>
    </source>
</evidence>
<organism evidence="7 8">
    <name type="scientific">Vibrio scophthalmi</name>
    <dbReference type="NCBI Taxonomy" id="45658"/>
    <lineage>
        <taxon>Bacteria</taxon>
        <taxon>Pseudomonadati</taxon>
        <taxon>Pseudomonadota</taxon>
        <taxon>Gammaproteobacteria</taxon>
        <taxon>Vibrionales</taxon>
        <taxon>Vibrionaceae</taxon>
        <taxon>Vibrio</taxon>
    </lineage>
</organism>
<feature type="transmembrane region" description="Helical" evidence="6">
    <location>
        <begin position="188"/>
        <end position="209"/>
    </location>
</feature>
<comment type="subcellular location">
    <subcellularLocation>
        <location evidence="6">Cell membrane</location>
        <topology evidence="6">Multi-pass membrane protein</topology>
    </subcellularLocation>
    <subcellularLocation>
        <location evidence="1">Membrane</location>
        <topology evidence="1">Multi-pass membrane protein</topology>
    </subcellularLocation>
</comment>
<evidence type="ECO:0000256" key="5">
    <source>
        <dbReference type="ARBA" id="ARBA00023136"/>
    </source>
</evidence>
<evidence type="ECO:0000256" key="6">
    <source>
        <dbReference type="RuleBase" id="RU363041"/>
    </source>
</evidence>
<reference evidence="7 8" key="1">
    <citation type="submission" date="2016-07" db="EMBL/GenBank/DDBJ databases">
        <title>Genome sequencing of Vibrio scophthalmi strain VS-05, an isolated from Paralichthys olivaceus.</title>
        <authorList>
            <person name="Han H.-J."/>
        </authorList>
    </citation>
    <scope>NUCLEOTIDE SEQUENCE [LARGE SCALE GENOMIC DNA]</scope>
    <source>
        <strain evidence="7 8">VS-05</strain>
    </source>
</reference>
<sequence length="263" mass="28211">MTREHDAPFFIIMDWINSAGLLLGSLTANILAALSGGGAGLLQFPLLLFFGLPFSVALATHKVASVALGLGAAFTHLKQKSFSFAEACYLTLVGSIGVIIGANLILTIPDFWAEKALGVMILALGIYSYFKKQLGQESRPIHRHFFGWSLGGLGLIFIGIINGSLTAGSGLLVTLFLVRWFGYSYKQAVALTMICVGLFWNGIGGIAIVHAGAQIYWPWLPILLVGSFVGGSIGAYLSTRFSNRIIKICFEILTLLVGIKLLI</sequence>
<keyword evidence="4 6" id="KW-1133">Transmembrane helix</keyword>
<keyword evidence="3 6" id="KW-0812">Transmembrane</keyword>
<feature type="transmembrane region" description="Helical" evidence="6">
    <location>
        <begin position="12"/>
        <end position="34"/>
    </location>
</feature>
<feature type="transmembrane region" description="Helical" evidence="6">
    <location>
        <begin position="150"/>
        <end position="182"/>
    </location>
</feature>
<dbReference type="EMBL" id="CP016414">
    <property type="protein sequence ID" value="ANU37154.1"/>
    <property type="molecule type" value="Genomic_DNA"/>
</dbReference>
<feature type="transmembrane region" description="Helical" evidence="6">
    <location>
        <begin position="87"/>
        <end position="106"/>
    </location>
</feature>
<evidence type="ECO:0000256" key="1">
    <source>
        <dbReference type="ARBA" id="ARBA00004141"/>
    </source>
</evidence>
<dbReference type="InterPro" id="IPR051598">
    <property type="entry name" value="TSUP/Inactive_protease-like"/>
</dbReference>
<proteinExistence type="inferred from homology"/>
<dbReference type="Proteomes" id="UP000092528">
    <property type="component" value="Chromosome 1"/>
</dbReference>
<dbReference type="STRING" id="45658.VSVS12_00950"/>
<feature type="transmembrane region" description="Helical" evidence="6">
    <location>
        <begin position="46"/>
        <end position="75"/>
    </location>
</feature>
<keyword evidence="5 6" id="KW-0472">Membrane</keyword>
<keyword evidence="6" id="KW-1003">Cell membrane</keyword>
<dbReference type="GO" id="GO:0005886">
    <property type="term" value="C:plasma membrane"/>
    <property type="evidence" value="ECO:0007669"/>
    <property type="project" value="UniProtKB-SubCell"/>
</dbReference>
<keyword evidence="8" id="KW-1185">Reference proteome</keyword>
<dbReference type="InterPro" id="IPR002781">
    <property type="entry name" value="TM_pro_TauE-like"/>
</dbReference>
<evidence type="ECO:0000313" key="8">
    <source>
        <dbReference type="Proteomes" id="UP000092528"/>
    </source>
</evidence>
<dbReference type="PANTHER" id="PTHR43701:SF5">
    <property type="entry name" value="MEMBRANE TRANSPORTER PROTEIN-RELATED"/>
    <property type="match status" value="1"/>
</dbReference>
<dbReference type="PATRIC" id="fig|45658.7.peg.2025"/>
<dbReference type="PANTHER" id="PTHR43701">
    <property type="entry name" value="MEMBRANE TRANSPORTER PROTEIN MJ0441-RELATED"/>
    <property type="match status" value="1"/>
</dbReference>
<dbReference type="AlphaFoldDB" id="A0A1C7FCR8"/>
<feature type="transmembrane region" description="Helical" evidence="6">
    <location>
        <begin position="216"/>
        <end position="238"/>
    </location>
</feature>
<gene>
    <name evidence="7" type="ORF">VSVS05_02050</name>
</gene>
<evidence type="ECO:0000313" key="7">
    <source>
        <dbReference type="EMBL" id="ANU37154.1"/>
    </source>
</evidence>